<evidence type="ECO:0000256" key="5">
    <source>
        <dbReference type="PROSITE-ProRule" id="PRU00309"/>
    </source>
</evidence>
<dbReference type="InterPro" id="IPR021896">
    <property type="entry name" value="THAP9-like_HTH"/>
</dbReference>
<evidence type="ECO:0000313" key="7">
    <source>
        <dbReference type="EMBL" id="CAH0564523.1"/>
    </source>
</evidence>
<name>A0A9P0FQ50_BRAAE</name>
<keyword evidence="2 5" id="KW-0863">Zinc-finger</keyword>
<evidence type="ECO:0000256" key="3">
    <source>
        <dbReference type="ARBA" id="ARBA00022833"/>
    </source>
</evidence>
<dbReference type="AlphaFoldDB" id="A0A9P0FQ50"/>
<dbReference type="InterPro" id="IPR006612">
    <property type="entry name" value="THAP_Znf"/>
</dbReference>
<evidence type="ECO:0000259" key="6">
    <source>
        <dbReference type="PROSITE" id="PS50950"/>
    </source>
</evidence>
<dbReference type="Pfam" id="PF05485">
    <property type="entry name" value="THAP"/>
    <property type="match status" value="1"/>
</dbReference>
<organism evidence="7 8">
    <name type="scientific">Brassicogethes aeneus</name>
    <name type="common">Rape pollen beetle</name>
    <name type="synonym">Meligethes aeneus</name>
    <dbReference type="NCBI Taxonomy" id="1431903"/>
    <lineage>
        <taxon>Eukaryota</taxon>
        <taxon>Metazoa</taxon>
        <taxon>Ecdysozoa</taxon>
        <taxon>Arthropoda</taxon>
        <taxon>Hexapoda</taxon>
        <taxon>Insecta</taxon>
        <taxon>Pterygota</taxon>
        <taxon>Neoptera</taxon>
        <taxon>Endopterygota</taxon>
        <taxon>Coleoptera</taxon>
        <taxon>Polyphaga</taxon>
        <taxon>Cucujiformia</taxon>
        <taxon>Nitidulidae</taxon>
        <taxon>Meligethinae</taxon>
        <taxon>Brassicogethes</taxon>
    </lineage>
</organism>
<dbReference type="GO" id="GO:0043565">
    <property type="term" value="F:sequence-specific DNA binding"/>
    <property type="evidence" value="ECO:0007669"/>
    <property type="project" value="InterPro"/>
</dbReference>
<accession>A0A9P0FQ50</accession>
<reference evidence="7" key="1">
    <citation type="submission" date="2021-12" db="EMBL/GenBank/DDBJ databases">
        <authorList>
            <person name="King R."/>
        </authorList>
    </citation>
    <scope>NUCLEOTIDE SEQUENCE</scope>
</reference>
<sequence>MSYCMVKNCKNNNRNNKELKFYTLPKNSLKAKEWVEAADNPIVNMEKPTSYRVCSIHFEPKYLVRHPHEVLYGLAPPKSYRDLTENAVPTLHLPVRYYYMKGSETLEMAVDLPKEATCAKNSLEPLQDLPNNAIILPEGSTEGNGENFKPKTATEYKKIIFDMRVKMLKMKKKVNAKNMKIKVLQKSKVDLQESIKNLQLIIKNSLPQCTVVENLSKVFTPKQVDLLLNPGKTRTSWTQEDISRAITAHSYGHKAYEYWRTERNLPLPAPSTMRKWNPGITFEEGIASPILQTKSIKKDELNDIQCFVIGFDDVSPQIDIGIQKEQVEEDNTKN</sequence>
<evidence type="ECO:0000256" key="1">
    <source>
        <dbReference type="ARBA" id="ARBA00022723"/>
    </source>
</evidence>
<dbReference type="PANTHER" id="PTHR46600:SF11">
    <property type="entry name" value="THAP DOMAIN-CONTAINING PROTEIN 10"/>
    <property type="match status" value="1"/>
</dbReference>
<dbReference type="SMART" id="SM00692">
    <property type="entry name" value="DM3"/>
    <property type="match status" value="1"/>
</dbReference>
<feature type="domain" description="THAP-type" evidence="6">
    <location>
        <begin position="1"/>
        <end position="92"/>
    </location>
</feature>
<evidence type="ECO:0000256" key="4">
    <source>
        <dbReference type="ARBA" id="ARBA00023125"/>
    </source>
</evidence>
<protein>
    <recommendedName>
        <fullName evidence="6">THAP-type domain-containing protein</fullName>
    </recommendedName>
</protein>
<evidence type="ECO:0000256" key="2">
    <source>
        <dbReference type="ARBA" id="ARBA00022771"/>
    </source>
</evidence>
<dbReference type="SUPFAM" id="SSF57716">
    <property type="entry name" value="Glucocorticoid receptor-like (DNA-binding domain)"/>
    <property type="match status" value="1"/>
</dbReference>
<dbReference type="SMART" id="SM00980">
    <property type="entry name" value="THAP"/>
    <property type="match status" value="1"/>
</dbReference>
<dbReference type="Proteomes" id="UP001154078">
    <property type="component" value="Chromosome 9"/>
</dbReference>
<keyword evidence="3" id="KW-0862">Zinc</keyword>
<dbReference type="InterPro" id="IPR026516">
    <property type="entry name" value="THAP1/10"/>
</dbReference>
<dbReference type="PANTHER" id="PTHR46600">
    <property type="entry name" value="THAP DOMAIN-CONTAINING"/>
    <property type="match status" value="1"/>
</dbReference>
<dbReference type="PROSITE" id="PS50950">
    <property type="entry name" value="ZF_THAP"/>
    <property type="match status" value="1"/>
</dbReference>
<dbReference type="Pfam" id="PF12017">
    <property type="entry name" value="Tnp_P_element"/>
    <property type="match status" value="1"/>
</dbReference>
<keyword evidence="8" id="KW-1185">Reference proteome</keyword>
<proteinExistence type="predicted"/>
<keyword evidence="1" id="KW-0479">Metal-binding</keyword>
<dbReference type="EMBL" id="OV121140">
    <property type="protein sequence ID" value="CAH0564523.1"/>
    <property type="molecule type" value="Genomic_DNA"/>
</dbReference>
<dbReference type="GO" id="GO:0008270">
    <property type="term" value="F:zinc ion binding"/>
    <property type="evidence" value="ECO:0007669"/>
    <property type="project" value="UniProtKB-KW"/>
</dbReference>
<dbReference type="OrthoDB" id="7331812at2759"/>
<evidence type="ECO:0000313" key="8">
    <source>
        <dbReference type="Proteomes" id="UP001154078"/>
    </source>
</evidence>
<keyword evidence="4 5" id="KW-0238">DNA-binding</keyword>
<gene>
    <name evidence="7" type="ORF">MELIAE_LOCUS13059</name>
</gene>